<organism evidence="2 3">
    <name type="scientific">Pythium oligandrum</name>
    <name type="common">Mycoparasitic fungus</name>
    <dbReference type="NCBI Taxonomy" id="41045"/>
    <lineage>
        <taxon>Eukaryota</taxon>
        <taxon>Sar</taxon>
        <taxon>Stramenopiles</taxon>
        <taxon>Oomycota</taxon>
        <taxon>Peronosporomycetes</taxon>
        <taxon>Pythiales</taxon>
        <taxon>Pythiaceae</taxon>
        <taxon>Pythium</taxon>
    </lineage>
</organism>
<evidence type="ECO:0000256" key="1">
    <source>
        <dbReference type="SAM" id="MobiDB-lite"/>
    </source>
</evidence>
<gene>
    <name evidence="2" type="ORF">Poli38472_012251</name>
</gene>
<protein>
    <submittedName>
        <fullName evidence="2">Uncharacterized protein</fullName>
    </submittedName>
</protein>
<accession>A0A8K1CPJ5</accession>
<dbReference type="EMBL" id="SPLM01000005">
    <property type="protein sequence ID" value="TMW67135.1"/>
    <property type="molecule type" value="Genomic_DNA"/>
</dbReference>
<feature type="region of interest" description="Disordered" evidence="1">
    <location>
        <begin position="366"/>
        <end position="392"/>
    </location>
</feature>
<dbReference type="AlphaFoldDB" id="A0A8K1CPJ5"/>
<name>A0A8K1CPJ5_PYTOL</name>
<proteinExistence type="predicted"/>
<keyword evidence="3" id="KW-1185">Reference proteome</keyword>
<feature type="compositionally biased region" description="Polar residues" evidence="1">
    <location>
        <begin position="366"/>
        <end position="384"/>
    </location>
</feature>
<dbReference type="OrthoDB" id="166905at2759"/>
<dbReference type="Proteomes" id="UP000794436">
    <property type="component" value="Unassembled WGS sequence"/>
</dbReference>
<evidence type="ECO:0000313" key="2">
    <source>
        <dbReference type="EMBL" id="TMW67135.1"/>
    </source>
</evidence>
<evidence type="ECO:0000313" key="3">
    <source>
        <dbReference type="Proteomes" id="UP000794436"/>
    </source>
</evidence>
<comment type="caution">
    <text evidence="2">The sequence shown here is derived from an EMBL/GenBank/DDBJ whole genome shotgun (WGS) entry which is preliminary data.</text>
</comment>
<reference evidence="2" key="1">
    <citation type="submission" date="2019-03" db="EMBL/GenBank/DDBJ databases">
        <title>Long read genome sequence of the mycoparasitic Pythium oligandrum ATCC 38472 isolated from sugarbeet rhizosphere.</title>
        <authorList>
            <person name="Gaulin E."/>
        </authorList>
    </citation>
    <scope>NUCLEOTIDE SEQUENCE</scope>
    <source>
        <strain evidence="2">ATCC 38472_TT</strain>
    </source>
</reference>
<sequence>MTSDALVCLGLTALGRIVLQHEVDTTLPFHYHQLALLLASLLQFTRDQDFVRVDLQPGYSIVLTLDTVTRVAVAVICRTPASNSDNQSVVHAARLKSLVILHEFVQQYRRELEQLVNENVADVAAMAEEYTLSSALNGGEYDLSADDGTRDEFVAFQHEVVARIMTQRVQPMIQGNKLNTEDAVLISCALMNAETGDDLYTQQQSDKAEATVLVKTTVQQATKALSTAFPLIIQTERLKRAQRSMDSQSGFSVRDNSASTVLLRFHSSSSPSYVAIKMLPYGVFAAVVCFEGANPRFQGHDNEFMRSGDLQRVLIADPRGRKLLKFSEDAQHSISFALHVGSDGVPDSITQALDETLAPWRQQNEQQTRSMASFDTMEVQGSQRARQRGDNE</sequence>